<evidence type="ECO:0000313" key="1">
    <source>
        <dbReference type="EMBL" id="CAJ0596127.1"/>
    </source>
</evidence>
<gene>
    <name evidence="1" type="ORF">CYNAS_LOCUS8110</name>
</gene>
<dbReference type="AlphaFoldDB" id="A0AA36GQ40"/>
<evidence type="ECO:0000313" key="2">
    <source>
        <dbReference type="Proteomes" id="UP001176961"/>
    </source>
</evidence>
<protein>
    <submittedName>
        <fullName evidence="1">Uncharacterized protein</fullName>
    </submittedName>
</protein>
<sequence>MVVDEVTWGGSTPNLGHCLTQHRHVSFSKAPVVEDVVAASQDVFFGVEQEVPQGNVYERREFYVEETRTQRQQSPPLPATLHDCIERGVLNLDKAAKEFVRSEMAAKATPTYGSLNQLVGPDINFLWSIVNRLTAEVGRAITSKCVRIVNVTELTTAPTIQTSVSILNCTRSWNLDVEPPFVKKNLGILGARWEPRAKDPPYQQLCSFYRHLLTRITDPPEKIKEYSIRLHSRNGRDDKLKILPEPVENILQDMAENMLGYGQDERKVWLDQDLSNSTFYKSLGANEEERRANLEDLRNERAEWRPQIFKALQLALRDVRAYKYEAGKWIPNQVCF</sequence>
<reference evidence="1" key="1">
    <citation type="submission" date="2023-07" db="EMBL/GenBank/DDBJ databases">
        <authorList>
            <consortium name="CYATHOMIX"/>
        </authorList>
    </citation>
    <scope>NUCLEOTIDE SEQUENCE</scope>
    <source>
        <strain evidence="1">N/A</strain>
    </source>
</reference>
<keyword evidence="2" id="KW-1185">Reference proteome</keyword>
<proteinExistence type="predicted"/>
<organism evidence="1 2">
    <name type="scientific">Cylicocyclus nassatus</name>
    <name type="common">Nematode worm</name>
    <dbReference type="NCBI Taxonomy" id="53992"/>
    <lineage>
        <taxon>Eukaryota</taxon>
        <taxon>Metazoa</taxon>
        <taxon>Ecdysozoa</taxon>
        <taxon>Nematoda</taxon>
        <taxon>Chromadorea</taxon>
        <taxon>Rhabditida</taxon>
        <taxon>Rhabditina</taxon>
        <taxon>Rhabditomorpha</taxon>
        <taxon>Strongyloidea</taxon>
        <taxon>Strongylidae</taxon>
        <taxon>Cylicocyclus</taxon>
    </lineage>
</organism>
<accession>A0AA36GQ40</accession>
<name>A0AA36GQ40_CYLNA</name>
<dbReference type="Proteomes" id="UP001176961">
    <property type="component" value="Unassembled WGS sequence"/>
</dbReference>
<dbReference type="EMBL" id="CATQJL010000112">
    <property type="protein sequence ID" value="CAJ0596127.1"/>
    <property type="molecule type" value="Genomic_DNA"/>
</dbReference>
<comment type="caution">
    <text evidence="1">The sequence shown here is derived from an EMBL/GenBank/DDBJ whole genome shotgun (WGS) entry which is preliminary data.</text>
</comment>